<accession>A0A147K8J3</accession>
<proteinExistence type="predicted"/>
<keyword evidence="1" id="KW-0812">Transmembrane</keyword>
<keyword evidence="3" id="KW-1185">Reference proteome</keyword>
<evidence type="ECO:0000256" key="1">
    <source>
        <dbReference type="SAM" id="Phobius"/>
    </source>
</evidence>
<dbReference type="STRING" id="1150625.Q75_07950"/>
<organism evidence="2 3">
    <name type="scientific">Bacillus coahuilensis p1.1.43</name>
    <dbReference type="NCBI Taxonomy" id="1150625"/>
    <lineage>
        <taxon>Bacteria</taxon>
        <taxon>Bacillati</taxon>
        <taxon>Bacillota</taxon>
        <taxon>Bacilli</taxon>
        <taxon>Bacillales</taxon>
        <taxon>Bacillaceae</taxon>
        <taxon>Bacillus</taxon>
    </lineage>
</organism>
<dbReference type="EMBL" id="LDYG01000028">
    <property type="protein sequence ID" value="KUP06457.1"/>
    <property type="molecule type" value="Genomic_DNA"/>
</dbReference>
<evidence type="ECO:0000313" key="3">
    <source>
        <dbReference type="Proteomes" id="UP000074108"/>
    </source>
</evidence>
<name>A0A147K8J3_9BACI</name>
<dbReference type="Proteomes" id="UP000074108">
    <property type="component" value="Unassembled WGS sequence"/>
</dbReference>
<evidence type="ECO:0000313" key="2">
    <source>
        <dbReference type="EMBL" id="KUP06457.1"/>
    </source>
</evidence>
<feature type="transmembrane region" description="Helical" evidence="1">
    <location>
        <begin position="20"/>
        <end position="49"/>
    </location>
</feature>
<protein>
    <submittedName>
        <fullName evidence="2">Uncharacterized protein</fullName>
    </submittedName>
</protein>
<dbReference type="AlphaFoldDB" id="A0A147K8J3"/>
<dbReference type="RefSeq" id="WP_059351011.1">
    <property type="nucleotide sequence ID" value="NZ_LDYG01000028.1"/>
</dbReference>
<reference evidence="2 3" key="1">
    <citation type="journal article" date="2016" name="Front. Microbiol.">
        <title>Microevolution Analysis of Bacillus coahuilensis Unveils Differences in Phosphorus Acquisition Strategies and Their Regulation.</title>
        <authorList>
            <person name="Gomez-Lunar Z."/>
            <person name="Hernandez-Gonzalez I."/>
            <person name="Rodriguez-Torres M.D."/>
            <person name="Souza V."/>
            <person name="Olmedo-Alvarez G."/>
        </authorList>
    </citation>
    <scope>NUCLEOTIDE SEQUENCE [LARGE SCALE GENOMIC DNA]</scope>
    <source>
        <strain evidence="3">p1.1.43</strain>
    </source>
</reference>
<comment type="caution">
    <text evidence="2">The sequence shown here is derived from an EMBL/GenBank/DDBJ whole genome shotgun (WGS) entry which is preliminary data.</text>
</comment>
<keyword evidence="1" id="KW-1133">Transmembrane helix</keyword>
<gene>
    <name evidence="2" type="ORF">Q75_07950</name>
</gene>
<sequence>MTLLDLYKLECRRIYTTLLLLLGGMISSLTLSFFLGYSVLFCLFIIYFFQLQLTQRKMDEIHITTTSQSNRILIVDPSLSKKMIAFMNSNGAILYSCSIRKDTFKMVDFIQNKTKSFQIRATQQSTRKFIKRSSISNNIFIQIENVHITCKKGYLPLSLQEKFEPTVYSIEFNPTIHPPELLVLFCYYLKMKKNTFVTIKEREMGDTSSRGDGVESTI</sequence>
<dbReference type="PATRIC" id="fig|1150625.3.peg.1680"/>
<keyword evidence="1" id="KW-0472">Membrane</keyword>